<keyword evidence="3" id="KW-0479">Metal-binding</keyword>
<dbReference type="Pfam" id="PF18319">
    <property type="entry name" value="Zn_ribbon_PriA"/>
    <property type="match status" value="1"/>
</dbReference>
<dbReference type="GO" id="GO:0006310">
    <property type="term" value="P:DNA recombination"/>
    <property type="evidence" value="ECO:0007669"/>
    <property type="project" value="InterPro"/>
</dbReference>
<evidence type="ECO:0000256" key="9">
    <source>
        <dbReference type="ARBA" id="ARBA00023125"/>
    </source>
</evidence>
<evidence type="ECO:0000256" key="4">
    <source>
        <dbReference type="ARBA" id="ARBA00022741"/>
    </source>
</evidence>
<dbReference type="AlphaFoldDB" id="A0A3B0ZQZ1"/>
<dbReference type="Pfam" id="PF17764">
    <property type="entry name" value="PriA_3primeBD"/>
    <property type="match status" value="1"/>
</dbReference>
<dbReference type="GO" id="GO:0006269">
    <property type="term" value="P:DNA replication, synthesis of primer"/>
    <property type="evidence" value="ECO:0007669"/>
    <property type="project" value="UniProtKB-KW"/>
</dbReference>
<dbReference type="InterPro" id="IPR027417">
    <property type="entry name" value="P-loop_NTPase"/>
</dbReference>
<reference evidence="15" key="1">
    <citation type="submission" date="2018-06" db="EMBL/GenBank/DDBJ databases">
        <authorList>
            <person name="Zhirakovskaya E."/>
        </authorList>
    </citation>
    <scope>NUCLEOTIDE SEQUENCE</scope>
</reference>
<dbReference type="InterPro" id="IPR011545">
    <property type="entry name" value="DEAD/DEAH_box_helicase_dom"/>
</dbReference>
<dbReference type="GO" id="GO:1990077">
    <property type="term" value="C:primosome complex"/>
    <property type="evidence" value="ECO:0007669"/>
    <property type="project" value="UniProtKB-KW"/>
</dbReference>
<comment type="catalytic activity">
    <reaction evidence="12">
        <text>ATP + H2O = ADP + phosphate + H(+)</text>
        <dbReference type="Rhea" id="RHEA:13065"/>
        <dbReference type="ChEBI" id="CHEBI:15377"/>
        <dbReference type="ChEBI" id="CHEBI:15378"/>
        <dbReference type="ChEBI" id="CHEBI:30616"/>
        <dbReference type="ChEBI" id="CHEBI:43474"/>
        <dbReference type="ChEBI" id="CHEBI:456216"/>
        <dbReference type="EC" id="5.6.2.4"/>
    </reaction>
</comment>
<dbReference type="SMART" id="SM00490">
    <property type="entry name" value="HELICc"/>
    <property type="match status" value="1"/>
</dbReference>
<accession>A0A3B0ZQZ1</accession>
<evidence type="ECO:0000256" key="3">
    <source>
        <dbReference type="ARBA" id="ARBA00022723"/>
    </source>
</evidence>
<evidence type="ECO:0000259" key="13">
    <source>
        <dbReference type="PROSITE" id="PS51192"/>
    </source>
</evidence>
<evidence type="ECO:0000256" key="12">
    <source>
        <dbReference type="ARBA" id="ARBA00048988"/>
    </source>
</evidence>
<dbReference type="CDD" id="cd17929">
    <property type="entry name" value="DEXHc_priA"/>
    <property type="match status" value="1"/>
</dbReference>
<feature type="domain" description="Helicase C-terminal" evidence="14">
    <location>
        <begin position="409"/>
        <end position="630"/>
    </location>
</feature>
<dbReference type="Pfam" id="PF00270">
    <property type="entry name" value="DEAD"/>
    <property type="match status" value="1"/>
</dbReference>
<gene>
    <name evidence="15" type="ORF">MNBD_GAMMA18-1530</name>
</gene>
<dbReference type="Gene3D" id="3.40.50.300">
    <property type="entry name" value="P-loop containing nucleotide triphosphate hydrolases"/>
    <property type="match status" value="2"/>
</dbReference>
<dbReference type="Gene3D" id="3.40.1440.60">
    <property type="entry name" value="PriA, 3(prime) DNA-binding domain"/>
    <property type="match status" value="1"/>
</dbReference>
<keyword evidence="10" id="KW-0413">Isomerase</keyword>
<dbReference type="InterPro" id="IPR040498">
    <property type="entry name" value="PriA_CRR"/>
</dbReference>
<dbReference type="GO" id="GO:0046872">
    <property type="term" value="F:metal ion binding"/>
    <property type="evidence" value="ECO:0007669"/>
    <property type="project" value="UniProtKB-KW"/>
</dbReference>
<keyword evidence="6 15" id="KW-0347">Helicase</keyword>
<dbReference type="InterPro" id="IPR042115">
    <property type="entry name" value="PriA_3primeBD_sf"/>
</dbReference>
<dbReference type="GO" id="GO:0006302">
    <property type="term" value="P:double-strand break repair"/>
    <property type="evidence" value="ECO:0007669"/>
    <property type="project" value="InterPro"/>
</dbReference>
<dbReference type="NCBIfam" id="NF004065">
    <property type="entry name" value="PRK05580.1-1"/>
    <property type="match status" value="1"/>
</dbReference>
<sequence length="733" mass="82120">MSSCKPIWSVAVPSPLRRCFYYLAPGELLAAPRPGLRVRVPFSRRELVGVLTKCLPAESVNSTVKLKVIGKVLDEEPLLGGALFRLLEWSSRYYHHPIGEVFAAALPTLLRQGGDLSYRGQRCWVLSGEGKAVDQEILKRAPKQRHLLALLNQHQRLSDQQLSGHVAGWQAPMRALREKGLVMAKQQPEVSEVLPEVVPDLNSEQAIAVRDVISGLADFHPFLLNGVTGSGKTEVYLSLAEKVIEQGRQVLILVPEIGLTPQLVSRFQQRFAVPIALMHSGLNDQERLDSWIIARDGRAPLIIGTRSAVFAQIKNLGLIIIDEEHDGSFKQQDGFRYSARDVAVMRARLEKVAIVLGSATPSLETLHNVAQGRYRELKLTQRAGGAKPPKIELLDVRGQYMEHGLSNALIKRMHQHLESSGQVLLFLNRRGYSPALMCHDCGWSAECHRCDSHMVLHQHEQRLRCHHCSQEVPLMSVCPQCQGTQLRPIGQGTERIEEALQHHFSEYGVLRIDRDTTRRKGSLQLMIDEIHQDKHQILLGTQMLAKGHHFPKVTLVGIIDAEQGLYSADYRAIERMAQQILQVSGRAGRAERPGTVIIQTHHPDHPMLRQLLEQGYTTFANALMSERKESEMPPYSALALLRAESVEKSLPQAFLSEVYQLAMAHAVPDVLLLGPVPSPMARRAGRYRAQLLIQAPQRGALHRLLSPLMLQLESSKLGRKVRWSLDVDPIEMY</sequence>
<dbReference type="EC" id="5.6.2.4" evidence="11"/>
<dbReference type="InterPro" id="IPR014001">
    <property type="entry name" value="Helicase_ATP-bd"/>
</dbReference>
<dbReference type="SMART" id="SM00487">
    <property type="entry name" value="DEXDc"/>
    <property type="match status" value="1"/>
</dbReference>
<dbReference type="GO" id="GO:0006270">
    <property type="term" value="P:DNA replication initiation"/>
    <property type="evidence" value="ECO:0007669"/>
    <property type="project" value="TreeGrafter"/>
</dbReference>
<dbReference type="InterPro" id="IPR041222">
    <property type="entry name" value="PriA_3primeBD"/>
</dbReference>
<keyword evidence="9" id="KW-0238">DNA-binding</keyword>
<dbReference type="NCBIfam" id="TIGR00595">
    <property type="entry name" value="priA"/>
    <property type="match status" value="1"/>
</dbReference>
<evidence type="ECO:0000256" key="2">
    <source>
        <dbReference type="ARBA" id="ARBA00022705"/>
    </source>
</evidence>
<evidence type="ECO:0000256" key="10">
    <source>
        <dbReference type="ARBA" id="ARBA00023235"/>
    </source>
</evidence>
<evidence type="ECO:0000256" key="8">
    <source>
        <dbReference type="ARBA" id="ARBA00022840"/>
    </source>
</evidence>
<dbReference type="GO" id="GO:0003677">
    <property type="term" value="F:DNA binding"/>
    <property type="evidence" value="ECO:0007669"/>
    <property type="project" value="UniProtKB-KW"/>
</dbReference>
<dbReference type="FunFam" id="3.40.1440.60:FF:000001">
    <property type="entry name" value="Primosomal protein N"/>
    <property type="match status" value="1"/>
</dbReference>
<dbReference type="GO" id="GO:0016787">
    <property type="term" value="F:hydrolase activity"/>
    <property type="evidence" value="ECO:0007669"/>
    <property type="project" value="UniProtKB-KW"/>
</dbReference>
<evidence type="ECO:0000256" key="5">
    <source>
        <dbReference type="ARBA" id="ARBA00022801"/>
    </source>
</evidence>
<dbReference type="SUPFAM" id="SSF52540">
    <property type="entry name" value="P-loop containing nucleoside triphosphate hydrolases"/>
    <property type="match status" value="1"/>
</dbReference>
<evidence type="ECO:0000256" key="7">
    <source>
        <dbReference type="ARBA" id="ARBA00022833"/>
    </source>
</evidence>
<dbReference type="GO" id="GO:0005524">
    <property type="term" value="F:ATP binding"/>
    <property type="evidence" value="ECO:0007669"/>
    <property type="project" value="UniProtKB-KW"/>
</dbReference>
<evidence type="ECO:0000256" key="1">
    <source>
        <dbReference type="ARBA" id="ARBA00022515"/>
    </source>
</evidence>
<evidence type="ECO:0000256" key="6">
    <source>
        <dbReference type="ARBA" id="ARBA00022806"/>
    </source>
</evidence>
<keyword evidence="2" id="KW-0235">DNA replication</keyword>
<dbReference type="Pfam" id="PF00271">
    <property type="entry name" value="Helicase_C"/>
    <property type="match status" value="1"/>
</dbReference>
<dbReference type="PANTHER" id="PTHR30580">
    <property type="entry name" value="PRIMOSOMAL PROTEIN N"/>
    <property type="match status" value="1"/>
</dbReference>
<dbReference type="Pfam" id="PF18074">
    <property type="entry name" value="PriA_C"/>
    <property type="match status" value="1"/>
</dbReference>
<keyword evidence="4" id="KW-0547">Nucleotide-binding</keyword>
<dbReference type="InterPro" id="IPR005259">
    <property type="entry name" value="PriA"/>
</dbReference>
<dbReference type="GO" id="GO:0043138">
    <property type="term" value="F:3'-5' DNA helicase activity"/>
    <property type="evidence" value="ECO:0007669"/>
    <property type="project" value="UniProtKB-EC"/>
</dbReference>
<keyword evidence="1" id="KW-0639">Primosome</keyword>
<evidence type="ECO:0000259" key="14">
    <source>
        <dbReference type="PROSITE" id="PS51194"/>
    </source>
</evidence>
<dbReference type="PANTHER" id="PTHR30580:SF0">
    <property type="entry name" value="PRIMOSOMAL PROTEIN N"/>
    <property type="match status" value="1"/>
</dbReference>
<dbReference type="HAMAP" id="MF_00983">
    <property type="entry name" value="PriA"/>
    <property type="match status" value="1"/>
</dbReference>
<evidence type="ECO:0000256" key="11">
    <source>
        <dbReference type="ARBA" id="ARBA00034808"/>
    </source>
</evidence>
<protein>
    <recommendedName>
        <fullName evidence="11">DNA 3'-5' helicase</fullName>
        <ecNumber evidence="11">5.6.2.4</ecNumber>
    </recommendedName>
</protein>
<dbReference type="CDD" id="cd18804">
    <property type="entry name" value="SF2_C_priA"/>
    <property type="match status" value="1"/>
</dbReference>
<keyword evidence="7" id="KW-0862">Zinc</keyword>
<dbReference type="PROSITE" id="PS51192">
    <property type="entry name" value="HELICASE_ATP_BIND_1"/>
    <property type="match status" value="1"/>
</dbReference>
<dbReference type="InterPro" id="IPR001650">
    <property type="entry name" value="Helicase_C-like"/>
</dbReference>
<feature type="domain" description="Helicase ATP-binding" evidence="13">
    <location>
        <begin position="213"/>
        <end position="379"/>
    </location>
</feature>
<keyword evidence="8" id="KW-0067">ATP-binding</keyword>
<dbReference type="NCBIfam" id="NF004067">
    <property type="entry name" value="PRK05580.1-4"/>
    <property type="match status" value="1"/>
</dbReference>
<organism evidence="15">
    <name type="scientific">hydrothermal vent metagenome</name>
    <dbReference type="NCBI Taxonomy" id="652676"/>
    <lineage>
        <taxon>unclassified sequences</taxon>
        <taxon>metagenomes</taxon>
        <taxon>ecological metagenomes</taxon>
    </lineage>
</organism>
<proteinExistence type="inferred from homology"/>
<keyword evidence="5" id="KW-0378">Hydrolase</keyword>
<dbReference type="InterPro" id="IPR041236">
    <property type="entry name" value="PriA_C"/>
</dbReference>
<name>A0A3B0ZQZ1_9ZZZZ</name>
<evidence type="ECO:0000313" key="15">
    <source>
        <dbReference type="EMBL" id="VAW83834.1"/>
    </source>
</evidence>
<dbReference type="PROSITE" id="PS51194">
    <property type="entry name" value="HELICASE_CTER"/>
    <property type="match status" value="1"/>
</dbReference>
<dbReference type="FunFam" id="3.40.50.300:FF:000489">
    <property type="entry name" value="Primosome assembly protein PriA"/>
    <property type="match status" value="1"/>
</dbReference>
<dbReference type="EMBL" id="UOFP01000008">
    <property type="protein sequence ID" value="VAW83834.1"/>
    <property type="molecule type" value="Genomic_DNA"/>
</dbReference>